<evidence type="ECO:0000256" key="1">
    <source>
        <dbReference type="SAM" id="Phobius"/>
    </source>
</evidence>
<accession>A0A381FBE4</accession>
<dbReference type="KEGG" id="cil:EG358_08265"/>
<sequence>MTIAKEKFSALESEINLRATNFAAVLVWIIVALFAGLAMIWADQLIRPDFLEYYRNNILDFSASIIIIVLSAATSFFLARYLLTKKYNKYTVSVNDQGAFIFDRYGKISEQILYTDLHATTEKYDSDISLEFNRKLNKQWFIIYKKTELNEVTKYNLRFQKDFYALKNNYELYQHFLRGVQIFRPDIKIHYHTAIHFKIISPGALTEKQKKSDKIFKIVFNIVLCIILLFFIYVIWMFIQIFSK</sequence>
<proteinExistence type="predicted"/>
<feature type="transmembrane region" description="Helical" evidence="1">
    <location>
        <begin position="21"/>
        <end position="41"/>
    </location>
</feature>
<evidence type="ECO:0000313" key="2">
    <source>
        <dbReference type="EMBL" id="SIQ93727.1"/>
    </source>
</evidence>
<keyword evidence="1" id="KW-1133">Transmembrane helix</keyword>
<dbReference type="OrthoDB" id="1246885at2"/>
<keyword evidence="1" id="KW-0472">Membrane</keyword>
<dbReference type="EMBL" id="UFVS01000001">
    <property type="protein sequence ID" value="SUX43906.1"/>
    <property type="molecule type" value="Genomic_DNA"/>
</dbReference>
<organism evidence="3 5">
    <name type="scientific">Chryseobacterium indoltheticum</name>
    <dbReference type="NCBI Taxonomy" id="254"/>
    <lineage>
        <taxon>Bacteria</taxon>
        <taxon>Pseudomonadati</taxon>
        <taxon>Bacteroidota</taxon>
        <taxon>Flavobacteriia</taxon>
        <taxon>Flavobacteriales</taxon>
        <taxon>Weeksellaceae</taxon>
        <taxon>Chryseobacterium group</taxon>
        <taxon>Chryseobacterium</taxon>
    </lineage>
</organism>
<dbReference type="RefSeq" id="WP_076561606.1">
    <property type="nucleotide sequence ID" value="NZ_CP033929.1"/>
</dbReference>
<evidence type="ECO:0000313" key="5">
    <source>
        <dbReference type="Proteomes" id="UP000255231"/>
    </source>
</evidence>
<name>A0A381FBE4_9FLAO</name>
<reference evidence="2 4" key="1">
    <citation type="submission" date="2017-01" db="EMBL/GenBank/DDBJ databases">
        <authorList>
            <person name="Varghese N."/>
            <person name="Submissions S."/>
        </authorList>
    </citation>
    <scope>NUCLEOTIDE SEQUENCE [LARGE SCALE GENOMIC DNA]</scope>
    <source>
        <strain evidence="2 4">ATCC 27950</strain>
    </source>
</reference>
<feature type="transmembrane region" description="Helical" evidence="1">
    <location>
        <begin position="61"/>
        <end position="83"/>
    </location>
</feature>
<reference evidence="3 5" key="2">
    <citation type="submission" date="2018-06" db="EMBL/GenBank/DDBJ databases">
        <authorList>
            <consortium name="Pathogen Informatics"/>
            <person name="Doyle S."/>
        </authorList>
    </citation>
    <scope>NUCLEOTIDE SEQUENCE [LARGE SCALE GENOMIC DNA]</scope>
    <source>
        <strain evidence="3 5">NCTC13560</strain>
    </source>
</reference>
<dbReference type="Proteomes" id="UP000255231">
    <property type="component" value="Unassembled WGS sequence"/>
</dbReference>
<feature type="transmembrane region" description="Helical" evidence="1">
    <location>
        <begin position="218"/>
        <end position="239"/>
    </location>
</feature>
<gene>
    <name evidence="3" type="ORF">NCTC13560_02266</name>
    <name evidence="2" type="ORF">SAMN05421682_11086</name>
</gene>
<dbReference type="AlphaFoldDB" id="A0A381FBE4"/>
<dbReference type="EMBL" id="FTMF01000010">
    <property type="protein sequence ID" value="SIQ93727.1"/>
    <property type="molecule type" value="Genomic_DNA"/>
</dbReference>
<evidence type="ECO:0000313" key="4">
    <source>
        <dbReference type="Proteomes" id="UP000185725"/>
    </source>
</evidence>
<keyword evidence="4" id="KW-1185">Reference proteome</keyword>
<dbReference type="GeneID" id="303673689"/>
<dbReference type="Proteomes" id="UP000185725">
    <property type="component" value="Unassembled WGS sequence"/>
</dbReference>
<protein>
    <submittedName>
        <fullName evidence="3">Uncharacterized protein</fullName>
    </submittedName>
</protein>
<keyword evidence="1" id="KW-0812">Transmembrane</keyword>
<evidence type="ECO:0000313" key="3">
    <source>
        <dbReference type="EMBL" id="SUX43906.1"/>
    </source>
</evidence>